<proteinExistence type="predicted"/>
<reference evidence="1" key="1">
    <citation type="journal article" date="2021" name="Proc. Natl. Acad. Sci. U.S.A.">
        <title>A Catalog of Tens of Thousands of Viruses from Human Metagenomes Reveals Hidden Associations with Chronic Diseases.</title>
        <authorList>
            <person name="Tisza M.J."/>
            <person name="Buck C.B."/>
        </authorList>
    </citation>
    <scope>NUCLEOTIDE SEQUENCE</scope>
    <source>
        <strain evidence="1">CtLR131</strain>
    </source>
</reference>
<protein>
    <submittedName>
        <fullName evidence="1">Uncharacterized protein</fullName>
    </submittedName>
</protein>
<dbReference type="EMBL" id="BK014949">
    <property type="protein sequence ID" value="DAD83987.1"/>
    <property type="molecule type" value="Genomic_DNA"/>
</dbReference>
<organism evidence="1">
    <name type="scientific">Siphoviridae sp. ctLR131</name>
    <dbReference type="NCBI Taxonomy" id="2826250"/>
    <lineage>
        <taxon>Viruses</taxon>
        <taxon>Duplodnaviria</taxon>
        <taxon>Heunggongvirae</taxon>
        <taxon>Uroviricota</taxon>
        <taxon>Caudoviricetes</taxon>
    </lineage>
</organism>
<accession>A0A8S5MPV3</accession>
<sequence length="125" mass="15150">MKTTIGEVLSYFDNQVPNQYSDEEKIRWLNEIESQIYNDIILTHKDAYKIAFHGFRADTDINTQMIVDLEYSELYRFWLEKSVHYANGEIDRMNNAMTMFQTYYDNYFSYYNRNHRPVGTHGYRL</sequence>
<name>A0A8S5MPV3_9CAUD</name>
<evidence type="ECO:0000313" key="1">
    <source>
        <dbReference type="EMBL" id="DAD83987.1"/>
    </source>
</evidence>